<evidence type="ECO:0000256" key="2">
    <source>
        <dbReference type="SAM" id="MobiDB-lite"/>
    </source>
</evidence>
<organism evidence="3 4">
    <name type="scientific">Veillonella magna</name>
    <dbReference type="NCBI Taxonomy" id="464322"/>
    <lineage>
        <taxon>Bacteria</taxon>
        <taxon>Bacillati</taxon>
        <taxon>Bacillota</taxon>
        <taxon>Negativicutes</taxon>
        <taxon>Veillonellales</taxon>
        <taxon>Veillonellaceae</taxon>
        <taxon>Veillonella</taxon>
    </lineage>
</organism>
<dbReference type="Proteomes" id="UP000707138">
    <property type="component" value="Unassembled WGS sequence"/>
</dbReference>
<feature type="compositionally biased region" description="Acidic residues" evidence="2">
    <location>
        <begin position="138"/>
        <end position="152"/>
    </location>
</feature>
<evidence type="ECO:0000313" key="3">
    <source>
        <dbReference type="EMBL" id="MBM6911881.1"/>
    </source>
</evidence>
<dbReference type="RefSeq" id="WP_205087198.1">
    <property type="nucleotide sequence ID" value="NZ_JACJLA010000001.1"/>
</dbReference>
<evidence type="ECO:0000256" key="1">
    <source>
        <dbReference type="SAM" id="Coils"/>
    </source>
</evidence>
<evidence type="ECO:0008006" key="5">
    <source>
        <dbReference type="Google" id="ProtNLM"/>
    </source>
</evidence>
<feature type="region of interest" description="Disordered" evidence="2">
    <location>
        <begin position="135"/>
        <end position="183"/>
    </location>
</feature>
<accession>A0ABS2GCU5</accession>
<feature type="compositionally biased region" description="Polar residues" evidence="2">
    <location>
        <begin position="161"/>
        <end position="172"/>
    </location>
</feature>
<evidence type="ECO:0000313" key="4">
    <source>
        <dbReference type="Proteomes" id="UP000707138"/>
    </source>
</evidence>
<keyword evidence="1" id="KW-0175">Coiled coil</keyword>
<name>A0ABS2GCU5_9FIRM</name>
<dbReference type="EMBL" id="JACJLA010000001">
    <property type="protein sequence ID" value="MBM6911881.1"/>
    <property type="molecule type" value="Genomic_DNA"/>
</dbReference>
<comment type="caution">
    <text evidence="3">The sequence shown here is derived from an EMBL/GenBank/DDBJ whole genome shotgun (WGS) entry which is preliminary data.</text>
</comment>
<gene>
    <name evidence="3" type="ORF">H6A01_00885</name>
</gene>
<sequence>MKQCILHYFTLSQLILFTSKEVVSIVNNRRLKTALNRMKAIEKKKEDYRREYERARKAEREQLREVQELKNAYIGELVYKTGFPADQLPLLIGSMIKAAKLINESTGEERNGFIDECLELYQEFAKTHDVSLYQHEEDVSDEATDEDEEATTDENRPDPSSDASDTHTTTYAAASAMTGDLHG</sequence>
<proteinExistence type="predicted"/>
<feature type="coiled-coil region" evidence="1">
    <location>
        <begin position="31"/>
        <end position="72"/>
    </location>
</feature>
<reference evidence="3 4" key="1">
    <citation type="journal article" date="2021" name="Sci. Rep.">
        <title>The distribution of antibiotic resistance genes in chicken gut microbiota commensals.</title>
        <authorList>
            <person name="Juricova H."/>
            <person name="Matiasovicova J."/>
            <person name="Kubasova T."/>
            <person name="Cejkova D."/>
            <person name="Rychlik I."/>
        </authorList>
    </citation>
    <scope>NUCLEOTIDE SEQUENCE [LARGE SCALE GENOMIC DNA]</scope>
    <source>
        <strain evidence="3 4">An537</strain>
    </source>
</reference>
<protein>
    <recommendedName>
        <fullName evidence="5">DUF3847 domain-containing protein</fullName>
    </recommendedName>
</protein>
<keyword evidence="4" id="KW-1185">Reference proteome</keyword>